<accession>A0A8R1YC11</accession>
<keyword evidence="3" id="KW-1185">Reference proteome</keyword>
<name>A0A2A6C4X4_PRIPA</name>
<evidence type="ECO:0000313" key="3">
    <source>
        <dbReference type="Proteomes" id="UP000005239"/>
    </source>
</evidence>
<feature type="region of interest" description="Disordered" evidence="1">
    <location>
        <begin position="85"/>
        <end position="165"/>
    </location>
</feature>
<feature type="compositionally biased region" description="Basic and acidic residues" evidence="1">
    <location>
        <begin position="89"/>
        <end position="99"/>
    </location>
</feature>
<organism evidence="2 3">
    <name type="scientific">Pristionchus pacificus</name>
    <name type="common">Parasitic nematode worm</name>
    <dbReference type="NCBI Taxonomy" id="54126"/>
    <lineage>
        <taxon>Eukaryota</taxon>
        <taxon>Metazoa</taxon>
        <taxon>Ecdysozoa</taxon>
        <taxon>Nematoda</taxon>
        <taxon>Chromadorea</taxon>
        <taxon>Rhabditida</taxon>
        <taxon>Rhabditina</taxon>
        <taxon>Diplogasteromorpha</taxon>
        <taxon>Diplogasteroidea</taxon>
        <taxon>Neodiplogasteridae</taxon>
        <taxon>Pristionchus</taxon>
    </lineage>
</organism>
<evidence type="ECO:0000256" key="1">
    <source>
        <dbReference type="SAM" id="MobiDB-lite"/>
    </source>
</evidence>
<dbReference type="Proteomes" id="UP000005239">
    <property type="component" value="Unassembled WGS sequence"/>
</dbReference>
<feature type="region of interest" description="Disordered" evidence="1">
    <location>
        <begin position="253"/>
        <end position="275"/>
    </location>
</feature>
<accession>A0A2A6C4X4</accession>
<reference evidence="2" key="2">
    <citation type="submission" date="2022-06" db="UniProtKB">
        <authorList>
            <consortium name="EnsemblMetazoa"/>
        </authorList>
    </citation>
    <scope>IDENTIFICATION</scope>
    <source>
        <strain evidence="2">PS312</strain>
    </source>
</reference>
<dbReference type="EnsemblMetazoa" id="PPA12745.1">
    <property type="protein sequence ID" value="PPA12745.1"/>
    <property type="gene ID" value="WBGene00102299"/>
</dbReference>
<evidence type="ECO:0000313" key="2">
    <source>
        <dbReference type="EnsemblMetazoa" id="PPA12745.1"/>
    </source>
</evidence>
<gene>
    <name evidence="2" type="primary">WBGene00102299</name>
</gene>
<sequence>MEINFISLEMMGRSGEYFTPQQLGRHCKDSIDHTSLAKVGIVFFCVQCKKWIADDNLITHHSLSCDLLSIVLKIRERAQKENPGTYIGKMEKKEEKEEGTVSITGNTHEEKEEKSKKKEVKKDQDKKEKTDEKKSTEEKKEKSSEKEVKKEEKGKENDEKKKEEEEQIKKIGTIQCYEDECRLSGEFYSPRGLRTHITVKQKEGYVRHVSVYDKSLAFACLRCGRWATTDNAFSNHSCGLSWIVLRKKSDKQLTPAQQMNSHQGELMQDDNSVNK</sequence>
<reference evidence="3" key="1">
    <citation type="journal article" date="2008" name="Nat. Genet.">
        <title>The Pristionchus pacificus genome provides a unique perspective on nematode lifestyle and parasitism.</title>
        <authorList>
            <person name="Dieterich C."/>
            <person name="Clifton S.W."/>
            <person name="Schuster L.N."/>
            <person name="Chinwalla A."/>
            <person name="Delehaunty K."/>
            <person name="Dinkelacker I."/>
            <person name="Fulton L."/>
            <person name="Fulton R."/>
            <person name="Godfrey J."/>
            <person name="Minx P."/>
            <person name="Mitreva M."/>
            <person name="Roeseler W."/>
            <person name="Tian H."/>
            <person name="Witte H."/>
            <person name="Yang S.P."/>
            <person name="Wilson R.K."/>
            <person name="Sommer R.J."/>
        </authorList>
    </citation>
    <scope>NUCLEOTIDE SEQUENCE [LARGE SCALE GENOMIC DNA]</scope>
    <source>
        <strain evidence="3">PS312</strain>
    </source>
</reference>
<proteinExistence type="predicted"/>
<protein>
    <submittedName>
        <fullName evidence="2">Uncharacterized protein</fullName>
    </submittedName>
</protein>
<dbReference type="AlphaFoldDB" id="A0A2A6C4X4"/>
<feature type="compositionally biased region" description="Basic and acidic residues" evidence="1">
    <location>
        <begin position="107"/>
        <end position="165"/>
    </location>
</feature>